<organism evidence="7 8">
    <name type="scientific">Gossypium barbadense</name>
    <name type="common">Sea Island cotton</name>
    <name type="synonym">Hibiscus barbadensis</name>
    <dbReference type="NCBI Taxonomy" id="3634"/>
    <lineage>
        <taxon>Eukaryota</taxon>
        <taxon>Viridiplantae</taxon>
        <taxon>Streptophyta</taxon>
        <taxon>Embryophyta</taxon>
        <taxon>Tracheophyta</taxon>
        <taxon>Spermatophyta</taxon>
        <taxon>Magnoliopsida</taxon>
        <taxon>eudicotyledons</taxon>
        <taxon>Gunneridae</taxon>
        <taxon>Pentapetalae</taxon>
        <taxon>rosids</taxon>
        <taxon>malvids</taxon>
        <taxon>Malvales</taxon>
        <taxon>Malvaceae</taxon>
        <taxon>Malvoideae</taxon>
        <taxon>Gossypium</taxon>
    </lineage>
</organism>
<dbReference type="Proteomes" id="UP000239757">
    <property type="component" value="Unassembled WGS sequence"/>
</dbReference>
<accession>A0A2P5WDF2</accession>
<proteinExistence type="predicted"/>
<evidence type="ECO:0000313" key="8">
    <source>
        <dbReference type="Proteomes" id="UP000239757"/>
    </source>
</evidence>
<dbReference type="GO" id="GO:0005737">
    <property type="term" value="C:cytoplasm"/>
    <property type="evidence" value="ECO:0007669"/>
    <property type="project" value="UniProtKB-SubCell"/>
</dbReference>
<keyword evidence="3" id="KW-0963">Cytoplasm</keyword>
<dbReference type="InterPro" id="IPR033464">
    <property type="entry name" value="CSN8_PSD8_EIF3K"/>
</dbReference>
<reference evidence="7 8" key="1">
    <citation type="submission" date="2015-01" db="EMBL/GenBank/DDBJ databases">
        <title>Genome of allotetraploid Gossypium barbadense reveals genomic plasticity and fiber elongation in cotton evolution.</title>
        <authorList>
            <person name="Chen X."/>
            <person name="Liu X."/>
            <person name="Zhao B."/>
            <person name="Zheng H."/>
            <person name="Hu Y."/>
            <person name="Lu G."/>
            <person name="Yang C."/>
            <person name="Chen J."/>
            <person name="Shan C."/>
            <person name="Zhang L."/>
            <person name="Zhou Y."/>
            <person name="Wang L."/>
            <person name="Guo W."/>
            <person name="Bai Y."/>
            <person name="Ruan J."/>
            <person name="Shangguan X."/>
            <person name="Mao Y."/>
            <person name="Jiang J."/>
            <person name="Zhu Y."/>
            <person name="Lei J."/>
            <person name="Kang H."/>
            <person name="Chen S."/>
            <person name="He X."/>
            <person name="Wang R."/>
            <person name="Wang Y."/>
            <person name="Chen J."/>
            <person name="Wang L."/>
            <person name="Yu S."/>
            <person name="Wang B."/>
            <person name="Wei J."/>
            <person name="Song S."/>
            <person name="Lu X."/>
            <person name="Gao Z."/>
            <person name="Gu W."/>
            <person name="Deng X."/>
            <person name="Ma D."/>
            <person name="Wang S."/>
            <person name="Liang W."/>
            <person name="Fang L."/>
            <person name="Cai C."/>
            <person name="Zhu X."/>
            <person name="Zhou B."/>
            <person name="Zhang Y."/>
            <person name="Chen Z."/>
            <person name="Xu S."/>
            <person name="Zhu R."/>
            <person name="Wang S."/>
            <person name="Zhang T."/>
            <person name="Zhao G."/>
        </authorList>
    </citation>
    <scope>NUCLEOTIDE SEQUENCE [LARGE SCALE GENOMIC DNA]</scope>
    <source>
        <strain evidence="8">cv. Xinhai21</strain>
        <tissue evidence="7">Leaf</tissue>
    </source>
</reference>
<keyword evidence="4" id="KW-0736">Signalosome</keyword>
<dbReference type="GO" id="GO:0008180">
    <property type="term" value="C:COP9 signalosome"/>
    <property type="evidence" value="ECO:0007669"/>
    <property type="project" value="UniProtKB-KW"/>
</dbReference>
<dbReference type="OrthoDB" id="5351233at2759"/>
<comment type="subcellular location">
    <subcellularLocation>
        <location evidence="2">Cytoplasm</location>
    </subcellularLocation>
    <subcellularLocation>
        <location evidence="1">Nucleus</location>
    </subcellularLocation>
</comment>
<evidence type="ECO:0000259" key="6">
    <source>
        <dbReference type="Pfam" id="PF10075"/>
    </source>
</evidence>
<protein>
    <recommendedName>
        <fullName evidence="6">CSN8/PSMD8/EIF3K domain-containing protein</fullName>
    </recommendedName>
</protein>
<evidence type="ECO:0000256" key="1">
    <source>
        <dbReference type="ARBA" id="ARBA00004123"/>
    </source>
</evidence>
<keyword evidence="5" id="KW-0539">Nucleus</keyword>
<sequence length="174" mass="20064">MLYINNARFLWRSIHPAIKESQPELVAAWKIGQKLWTRDYAGVYDAFVALIGLKKLKFLLLLSQAKLYTKRMFELLLSAYSTISIQDAAQFLGMSEEESTNCDNNVKKYLMVMVSTSLDFKTSSLPKINALQRGWIIDPASQMLIVTKQCIVKEQKLDPSKLQRLTEYVFHLEH</sequence>
<dbReference type="InterPro" id="IPR033205">
    <property type="entry name" value="COP9_CSN8"/>
</dbReference>
<dbReference type="GO" id="GO:0000338">
    <property type="term" value="P:protein deneddylation"/>
    <property type="evidence" value="ECO:0007669"/>
    <property type="project" value="InterPro"/>
</dbReference>
<dbReference type="PANTHER" id="PTHR13339">
    <property type="entry name" value="COP9 SIGNALOSOME COMPLEX SUBUNIT 8"/>
    <property type="match status" value="1"/>
</dbReference>
<feature type="domain" description="CSN8/PSMD8/EIF3K" evidence="6">
    <location>
        <begin position="4"/>
        <end position="149"/>
    </location>
</feature>
<dbReference type="AlphaFoldDB" id="A0A2P5WDF2"/>
<evidence type="ECO:0000256" key="4">
    <source>
        <dbReference type="ARBA" id="ARBA00022790"/>
    </source>
</evidence>
<gene>
    <name evidence="7" type="ORF">GOBAR_AA31564</name>
</gene>
<dbReference type="Pfam" id="PF10075">
    <property type="entry name" value="CSN8_PSD8_EIF3K"/>
    <property type="match status" value="1"/>
</dbReference>
<dbReference type="PANTHER" id="PTHR13339:SF0">
    <property type="entry name" value="COP9 SIGNALOSOME COMPLEX SUBUNIT 8"/>
    <property type="match status" value="1"/>
</dbReference>
<dbReference type="GO" id="GO:0010387">
    <property type="term" value="P:COP9 signalosome assembly"/>
    <property type="evidence" value="ECO:0007669"/>
    <property type="project" value="InterPro"/>
</dbReference>
<dbReference type="EMBL" id="KZ668048">
    <property type="protein sequence ID" value="PPR89120.1"/>
    <property type="molecule type" value="Genomic_DNA"/>
</dbReference>
<evidence type="ECO:0000256" key="3">
    <source>
        <dbReference type="ARBA" id="ARBA00022490"/>
    </source>
</evidence>
<evidence type="ECO:0000313" key="7">
    <source>
        <dbReference type="EMBL" id="PPR89120.1"/>
    </source>
</evidence>
<name>A0A2P5WDF2_GOSBA</name>
<evidence type="ECO:0000256" key="2">
    <source>
        <dbReference type="ARBA" id="ARBA00004496"/>
    </source>
</evidence>
<evidence type="ECO:0000256" key="5">
    <source>
        <dbReference type="ARBA" id="ARBA00023242"/>
    </source>
</evidence>